<feature type="binding site" evidence="9">
    <location>
        <position position="239"/>
    </location>
    <ligand>
        <name>glyoxylate</name>
        <dbReference type="ChEBI" id="CHEBI:36655"/>
    </ligand>
</feature>
<dbReference type="PIRSF" id="PIRSF000138">
    <property type="entry name" value="Al-hdrx_acd_dh"/>
    <property type="match status" value="1"/>
</dbReference>
<reference evidence="11 12" key="1">
    <citation type="submission" date="2016-09" db="EMBL/GenBank/DDBJ databases">
        <title>Desulfuribacillus arsenicus sp. nov., an obligately anaerobic, dissimilatory arsenic- and antimonate-reducing bacterium isolated from anoxic sediments.</title>
        <authorList>
            <person name="Abin C.A."/>
            <person name="Hollibaugh J.T."/>
        </authorList>
    </citation>
    <scope>NUCLEOTIDE SEQUENCE [LARGE SCALE GENOMIC DNA]</scope>
    <source>
        <strain evidence="11 12">MLFW-2</strain>
    </source>
</reference>
<dbReference type="Proteomes" id="UP000095255">
    <property type="component" value="Unassembled WGS sequence"/>
</dbReference>
<name>A0A1E5L5W4_9FIRM</name>
<dbReference type="InterPro" id="IPR012133">
    <property type="entry name" value="Alpha-hydoxy_acid_DH_FMN"/>
</dbReference>
<dbReference type="InterPro" id="IPR013785">
    <property type="entry name" value="Aldolase_TIM"/>
</dbReference>
<evidence type="ECO:0000256" key="2">
    <source>
        <dbReference type="ARBA" id="ARBA00022630"/>
    </source>
</evidence>
<proteinExistence type="inferred from homology"/>
<dbReference type="CDD" id="cd02809">
    <property type="entry name" value="alpha_hydroxyacid_oxid_FMN"/>
    <property type="match status" value="1"/>
</dbReference>
<feature type="binding site" evidence="9">
    <location>
        <position position="236"/>
    </location>
    <ligand>
        <name>FMN</name>
        <dbReference type="ChEBI" id="CHEBI:58210"/>
    </ligand>
</feature>
<dbReference type="GO" id="GO:0010181">
    <property type="term" value="F:FMN binding"/>
    <property type="evidence" value="ECO:0007669"/>
    <property type="project" value="InterPro"/>
</dbReference>
<evidence type="ECO:0000313" key="11">
    <source>
        <dbReference type="EMBL" id="OEH85520.1"/>
    </source>
</evidence>
<dbReference type="STRING" id="1390249.BHU72_04140"/>
<dbReference type="OrthoDB" id="9770452at2"/>
<feature type="binding site" evidence="9">
    <location>
        <position position="234"/>
    </location>
    <ligand>
        <name>FMN</name>
        <dbReference type="ChEBI" id="CHEBI:58210"/>
    </ligand>
</feature>
<dbReference type="PANTHER" id="PTHR10578">
    <property type="entry name" value="S -2-HYDROXY-ACID OXIDASE-RELATED"/>
    <property type="match status" value="1"/>
</dbReference>
<dbReference type="AlphaFoldDB" id="A0A1E5L5W4"/>
<keyword evidence="2 9" id="KW-0285">Flavoprotein</keyword>
<comment type="cofactor">
    <cofactor evidence="1">
        <name>FMN</name>
        <dbReference type="ChEBI" id="CHEBI:58210"/>
    </cofactor>
</comment>
<evidence type="ECO:0000256" key="4">
    <source>
        <dbReference type="ARBA" id="ARBA00023002"/>
    </source>
</evidence>
<dbReference type="PROSITE" id="PS51349">
    <property type="entry name" value="FMN_HYDROXY_ACID_DH_2"/>
    <property type="match status" value="1"/>
</dbReference>
<dbReference type="Gene3D" id="3.20.20.70">
    <property type="entry name" value="Aldolase class I"/>
    <property type="match status" value="1"/>
</dbReference>
<feature type="domain" description="FMN hydroxy acid dehydrogenase" evidence="10">
    <location>
        <begin position="1"/>
        <end position="340"/>
    </location>
</feature>
<sequence>MKYTDVLVQAKEVVSQYCRVCKDCNGKVCTGEVPGVGGKATGSAFTRSREKLNEVKVNLDTIVEEKPIDMSVELFGKQFKYPVFAAPIGAVALNYGAHMDDYTYTQAIVKGCQEAGVAGFTGDGVKEEFYDLPLKVIGENGGHGIPTIKPWKKEEILAKIKKAEANGAMAVAMDIDAAGLVTLALLGKPVGTKSVKDLQELISATKLPVILKGVMTVAGAKKAMEAGAYGIVVSNHGGRVLDHTPATIEVLSDIAKAVKGKLKIFVDGGFRSGIDVFKALALGADAVLIGRPYVLAAYGGGSEGVKVYTEKIGQELMETMIMTGCHTLKDINEDCVFLSK</sequence>
<organism evidence="11 12">
    <name type="scientific">Desulfuribacillus stibiiarsenatis</name>
    <dbReference type="NCBI Taxonomy" id="1390249"/>
    <lineage>
        <taxon>Bacteria</taxon>
        <taxon>Bacillati</taxon>
        <taxon>Bacillota</taxon>
        <taxon>Desulfuribacillia</taxon>
        <taxon>Desulfuribacillales</taxon>
        <taxon>Desulfuribacillaceae</taxon>
        <taxon>Desulfuribacillus</taxon>
    </lineage>
</organism>
<feature type="binding site" evidence="9">
    <location>
        <begin position="267"/>
        <end position="271"/>
    </location>
    <ligand>
        <name>FMN</name>
        <dbReference type="ChEBI" id="CHEBI:58210"/>
    </ligand>
</feature>
<accession>A0A1E5L5W4</accession>
<comment type="similarity">
    <text evidence="5">Belongs to the FMN-dependent alpha-hydroxy acid dehydrogenase family.</text>
</comment>
<dbReference type="Pfam" id="PF01070">
    <property type="entry name" value="FMN_dh"/>
    <property type="match status" value="2"/>
</dbReference>
<evidence type="ECO:0000256" key="3">
    <source>
        <dbReference type="ARBA" id="ARBA00022643"/>
    </source>
</evidence>
<comment type="caution">
    <text evidence="11">The sequence shown here is derived from an EMBL/GenBank/DDBJ whole genome shotgun (WGS) entry which is preliminary data.</text>
</comment>
<gene>
    <name evidence="11" type="ORF">BHU72_04140</name>
</gene>
<dbReference type="InterPro" id="IPR037396">
    <property type="entry name" value="FMN_HAD"/>
</dbReference>
<dbReference type="GO" id="GO:0016491">
    <property type="term" value="F:oxidoreductase activity"/>
    <property type="evidence" value="ECO:0007669"/>
    <property type="project" value="UniProtKB-KW"/>
</dbReference>
<keyword evidence="12" id="KW-1185">Reference proteome</keyword>
<feature type="active site" description="Proton acceptor" evidence="8">
    <location>
        <position position="236"/>
    </location>
</feature>
<feature type="binding site" evidence="9">
    <location>
        <begin position="290"/>
        <end position="291"/>
    </location>
    <ligand>
        <name>FMN</name>
        <dbReference type="ChEBI" id="CHEBI:58210"/>
    </ligand>
</feature>
<keyword evidence="3 9" id="KW-0288">FMN</keyword>
<evidence type="ECO:0000256" key="5">
    <source>
        <dbReference type="ARBA" id="ARBA00024042"/>
    </source>
</evidence>
<evidence type="ECO:0000256" key="9">
    <source>
        <dbReference type="PIRSR" id="PIRSR000138-2"/>
    </source>
</evidence>
<protein>
    <recommendedName>
        <fullName evidence="6">L-lactate oxidase</fullName>
    </recommendedName>
</protein>
<keyword evidence="4" id="KW-0560">Oxidoreductase</keyword>
<feature type="binding site" evidence="9">
    <location>
        <position position="212"/>
    </location>
    <ligand>
        <name>FMN</name>
        <dbReference type="ChEBI" id="CHEBI:58210"/>
    </ligand>
</feature>
<dbReference type="SUPFAM" id="SSF51395">
    <property type="entry name" value="FMN-linked oxidoreductases"/>
    <property type="match status" value="1"/>
</dbReference>
<evidence type="ECO:0000256" key="6">
    <source>
        <dbReference type="ARBA" id="ARBA00029513"/>
    </source>
</evidence>
<evidence type="ECO:0000259" key="10">
    <source>
        <dbReference type="PROSITE" id="PS51349"/>
    </source>
</evidence>
<comment type="catalytic activity">
    <reaction evidence="7">
        <text>(S)-lactate + O2 = pyruvate + H2O2</text>
        <dbReference type="Rhea" id="RHEA:55868"/>
        <dbReference type="ChEBI" id="CHEBI:15361"/>
        <dbReference type="ChEBI" id="CHEBI:15379"/>
        <dbReference type="ChEBI" id="CHEBI:16240"/>
        <dbReference type="ChEBI" id="CHEBI:16651"/>
    </reaction>
    <physiologicalReaction direction="left-to-right" evidence="7">
        <dbReference type="Rhea" id="RHEA:55869"/>
    </physiologicalReaction>
</comment>
<dbReference type="PANTHER" id="PTHR10578:SF107">
    <property type="entry name" value="2-HYDROXYACID OXIDASE 1"/>
    <property type="match status" value="1"/>
</dbReference>
<dbReference type="EMBL" id="MJAT01000022">
    <property type="protein sequence ID" value="OEH85520.1"/>
    <property type="molecule type" value="Genomic_DNA"/>
</dbReference>
<evidence type="ECO:0000256" key="1">
    <source>
        <dbReference type="ARBA" id="ARBA00001917"/>
    </source>
</evidence>
<dbReference type="InterPro" id="IPR000262">
    <property type="entry name" value="FMN-dep_DH"/>
</dbReference>
<evidence type="ECO:0000256" key="7">
    <source>
        <dbReference type="ARBA" id="ARBA00048754"/>
    </source>
</evidence>
<dbReference type="RefSeq" id="WP_069702346.1">
    <property type="nucleotide sequence ID" value="NZ_MJAT01000022.1"/>
</dbReference>
<evidence type="ECO:0000256" key="8">
    <source>
        <dbReference type="PIRSR" id="PIRSR000138-1"/>
    </source>
</evidence>
<evidence type="ECO:0000313" key="12">
    <source>
        <dbReference type="Proteomes" id="UP000095255"/>
    </source>
</evidence>